<organism evidence="1 2">
    <name type="scientific">Hibiscus sabdariffa</name>
    <name type="common">roselle</name>
    <dbReference type="NCBI Taxonomy" id="183260"/>
    <lineage>
        <taxon>Eukaryota</taxon>
        <taxon>Viridiplantae</taxon>
        <taxon>Streptophyta</taxon>
        <taxon>Embryophyta</taxon>
        <taxon>Tracheophyta</taxon>
        <taxon>Spermatophyta</taxon>
        <taxon>Magnoliopsida</taxon>
        <taxon>eudicotyledons</taxon>
        <taxon>Gunneridae</taxon>
        <taxon>Pentapetalae</taxon>
        <taxon>rosids</taxon>
        <taxon>malvids</taxon>
        <taxon>Malvales</taxon>
        <taxon>Malvaceae</taxon>
        <taxon>Malvoideae</taxon>
        <taxon>Hibiscus</taxon>
    </lineage>
</organism>
<evidence type="ECO:0000313" key="2">
    <source>
        <dbReference type="Proteomes" id="UP001472677"/>
    </source>
</evidence>
<comment type="caution">
    <text evidence="1">The sequence shown here is derived from an EMBL/GenBank/DDBJ whole genome shotgun (WGS) entry which is preliminary data.</text>
</comment>
<evidence type="ECO:0000313" key="1">
    <source>
        <dbReference type="EMBL" id="KAK8594050.1"/>
    </source>
</evidence>
<dbReference type="Gene3D" id="3.80.10.10">
    <property type="entry name" value="Ribonuclease Inhibitor"/>
    <property type="match status" value="1"/>
</dbReference>
<name>A0ABR2G4R6_9ROSI</name>
<dbReference type="InterPro" id="IPR036388">
    <property type="entry name" value="WH-like_DNA-bd_sf"/>
</dbReference>
<dbReference type="Proteomes" id="UP001472677">
    <property type="component" value="Unassembled WGS sequence"/>
</dbReference>
<dbReference type="EMBL" id="JBBPBM010000003">
    <property type="protein sequence ID" value="KAK8594050.1"/>
    <property type="molecule type" value="Genomic_DNA"/>
</dbReference>
<dbReference type="PANTHER" id="PTHR36766">
    <property type="entry name" value="PLANT BROAD-SPECTRUM MILDEW RESISTANCE PROTEIN RPW8"/>
    <property type="match status" value="1"/>
</dbReference>
<dbReference type="InterPro" id="IPR027417">
    <property type="entry name" value="P-loop_NTPase"/>
</dbReference>
<dbReference type="Pfam" id="PF23598">
    <property type="entry name" value="LRR_14"/>
    <property type="match status" value="1"/>
</dbReference>
<dbReference type="SUPFAM" id="SSF52540">
    <property type="entry name" value="P-loop containing nucleoside triphosphate hydrolases"/>
    <property type="match status" value="1"/>
</dbReference>
<reference evidence="1 2" key="1">
    <citation type="journal article" date="2024" name="G3 (Bethesda)">
        <title>Genome assembly of Hibiscus sabdariffa L. provides insights into metabolisms of medicinal natural products.</title>
        <authorList>
            <person name="Kim T."/>
        </authorList>
    </citation>
    <scope>NUCLEOTIDE SEQUENCE [LARGE SCALE GENOMIC DNA]</scope>
    <source>
        <strain evidence="1">TK-2024</strain>
        <tissue evidence="1">Old leaves</tissue>
    </source>
</reference>
<dbReference type="InterPro" id="IPR055414">
    <property type="entry name" value="LRR_R13L4/SHOC2-like"/>
</dbReference>
<dbReference type="InterPro" id="IPR002182">
    <property type="entry name" value="NB-ARC"/>
</dbReference>
<dbReference type="InterPro" id="IPR032675">
    <property type="entry name" value="LRR_dom_sf"/>
</dbReference>
<sequence>MAESFAFNVAEIVISKLCSLAYQELGLAWDVRRDFEKLQKTLTTIKAVRLDAEQNQARDHQLQVWLQELTDACYDAEDVLDEFEIEALSKKSLKQKVSSFFSSSNPLAVSFKMARKIKDLQQRFDGIAELKNKFHLTERHESTRHDRRPDRETHSFVQASEVIGRDQEKQRIVNKLTRDDVAAADEEDIPVLPIVGIGGLGKTALAKLVFNDVRVDTHFDLKLWVCVSEDFDVQQLVLKAIKAVKAEKGGDLDLGSMNLEQLQSALRDCLNGKKYLLILDDVWNEDNKKWHDLKQLLVGGAAGSKIVVTTRSNQVAKMTGTISPHQLRALPYDKSLSLFLKFAFKKGEEKRHPNLVETGEEIVRKCKGVPLLLRTLGSLLFSKTSEHEWKLVKDSEMWELMERDNDTVYVLKLSYDQLSPRLKRCFAYCSLFPKDYEFTEFGLVSFWMAHGLLESSNENENPFDIGRQNLNELLSRSLFHDYNVAFLYDTFKMHDLLHDLALLIAKNECCMVNSFEQNIAPGIRHVYLLNSDSSKGSASEFLKKLGHARTLRFPYMGNGPTQKSFLETCLRRFQHLRMLDVFGSTFEKIPNSICKLPNLQSLGFAGCDQIEKLPKDMRYMTSLRCLSLTTKQRDLNGHGLEHLKSLQFLIIWGCENLEHLFEGIHKLTFLHTLGVANCRNLVSLPHGLNRLTALKTLVIGICGKLDLSTTHGSQEKEDDDDNQGFNLQSLETTDLPKLEALPHWLLRRSANSLRNVTIKHCENLTASSEWHNLTSLEKVEIAGCPRLSSLPKTMQRLKQLHIGGCPILSERCRQEIGVDWPKIAHASLIVLDGHKISVEDD</sequence>
<accession>A0ABR2G4R6</accession>
<gene>
    <name evidence="1" type="ORF">V6N12_046120</name>
</gene>
<dbReference type="InterPro" id="IPR042197">
    <property type="entry name" value="Apaf_helical"/>
</dbReference>
<keyword evidence="2" id="KW-1185">Reference proteome</keyword>
<proteinExistence type="predicted"/>
<dbReference type="InterPro" id="IPR058922">
    <property type="entry name" value="WHD_DRP"/>
</dbReference>
<protein>
    <submittedName>
        <fullName evidence="1">Uncharacterized protein</fullName>
    </submittedName>
</protein>
<dbReference type="PRINTS" id="PR00364">
    <property type="entry name" value="DISEASERSIST"/>
</dbReference>
<dbReference type="Gene3D" id="1.20.5.4130">
    <property type="match status" value="1"/>
</dbReference>
<dbReference type="Gene3D" id="1.10.10.10">
    <property type="entry name" value="Winged helix-like DNA-binding domain superfamily/Winged helix DNA-binding domain"/>
    <property type="match status" value="1"/>
</dbReference>
<dbReference type="Gene3D" id="1.10.8.430">
    <property type="entry name" value="Helical domain of apoptotic protease-activating factors"/>
    <property type="match status" value="1"/>
</dbReference>
<dbReference type="PANTHER" id="PTHR36766:SF61">
    <property type="entry name" value="NB-ARC DOMAIN DISEASE RESISTANCE PROTEIN"/>
    <property type="match status" value="1"/>
</dbReference>
<dbReference type="InterPro" id="IPR041118">
    <property type="entry name" value="Rx_N"/>
</dbReference>
<dbReference type="Pfam" id="PF23559">
    <property type="entry name" value="WHD_DRP"/>
    <property type="match status" value="1"/>
</dbReference>
<dbReference type="Pfam" id="PF00931">
    <property type="entry name" value="NB-ARC"/>
    <property type="match status" value="1"/>
</dbReference>
<dbReference type="Gene3D" id="3.40.50.300">
    <property type="entry name" value="P-loop containing nucleotide triphosphate hydrolases"/>
    <property type="match status" value="1"/>
</dbReference>
<dbReference type="SUPFAM" id="SSF52058">
    <property type="entry name" value="L domain-like"/>
    <property type="match status" value="1"/>
</dbReference>
<dbReference type="Pfam" id="PF18052">
    <property type="entry name" value="Rx_N"/>
    <property type="match status" value="1"/>
</dbReference>